<accession>A0A3B0XKW7</accession>
<evidence type="ECO:0000313" key="2">
    <source>
        <dbReference type="EMBL" id="VAW68211.1"/>
    </source>
</evidence>
<evidence type="ECO:0000256" key="1">
    <source>
        <dbReference type="SAM" id="MobiDB-lite"/>
    </source>
</evidence>
<dbReference type="AlphaFoldDB" id="A0A3B0XKW7"/>
<protein>
    <submittedName>
        <fullName evidence="2">Uncharacterized protein</fullName>
    </submittedName>
</protein>
<sequence length="107" mass="11391">MMKRSYLLALAAFMVSAPSIAAEKDSVYTWGVWAEGIKPAAGPVAKVTPPPARQTDVNFRPNENAAYLREAIPPRQPNIVTGIGNIDTSRPVVTTPPAPVTPPPPAF</sequence>
<reference evidence="2" key="1">
    <citation type="submission" date="2018-06" db="EMBL/GenBank/DDBJ databases">
        <authorList>
            <person name="Zhirakovskaya E."/>
        </authorList>
    </citation>
    <scope>NUCLEOTIDE SEQUENCE</scope>
</reference>
<feature type="region of interest" description="Disordered" evidence="1">
    <location>
        <begin position="78"/>
        <end position="107"/>
    </location>
</feature>
<proteinExistence type="predicted"/>
<name>A0A3B0XKW7_9ZZZZ</name>
<organism evidence="2">
    <name type="scientific">hydrothermal vent metagenome</name>
    <dbReference type="NCBI Taxonomy" id="652676"/>
    <lineage>
        <taxon>unclassified sequences</taxon>
        <taxon>metagenomes</taxon>
        <taxon>ecological metagenomes</taxon>
    </lineage>
</organism>
<dbReference type="EMBL" id="UOFI01000116">
    <property type="protein sequence ID" value="VAW68211.1"/>
    <property type="molecule type" value="Genomic_DNA"/>
</dbReference>
<gene>
    <name evidence="2" type="ORF">MNBD_GAMMA09-1794</name>
</gene>
<feature type="compositionally biased region" description="Pro residues" evidence="1">
    <location>
        <begin position="94"/>
        <end position="107"/>
    </location>
</feature>